<feature type="transmembrane region" description="Helical" evidence="1">
    <location>
        <begin position="208"/>
        <end position="241"/>
    </location>
</feature>
<keyword evidence="1" id="KW-0472">Membrane</keyword>
<gene>
    <name evidence="2" type="ORF">MGWOODY_Hyp2308</name>
</gene>
<reference evidence="2" key="1">
    <citation type="submission" date="2015-10" db="EMBL/GenBank/DDBJ databases">
        <authorList>
            <person name="Gilbert D.G."/>
        </authorList>
    </citation>
    <scope>NUCLEOTIDE SEQUENCE</scope>
</reference>
<feature type="transmembrane region" description="Helical" evidence="1">
    <location>
        <begin position="120"/>
        <end position="148"/>
    </location>
</feature>
<name>A0A170PUD0_9ZZZZ</name>
<feature type="transmembrane region" description="Helical" evidence="1">
    <location>
        <begin position="253"/>
        <end position="276"/>
    </location>
</feature>
<feature type="transmembrane region" description="Helical" evidence="1">
    <location>
        <begin position="160"/>
        <end position="187"/>
    </location>
</feature>
<feature type="transmembrane region" description="Helical" evidence="1">
    <location>
        <begin position="29"/>
        <end position="54"/>
    </location>
</feature>
<feature type="transmembrane region" description="Helical" evidence="1">
    <location>
        <begin position="74"/>
        <end position="95"/>
    </location>
</feature>
<evidence type="ECO:0000313" key="2">
    <source>
        <dbReference type="EMBL" id="CUS57612.1"/>
    </source>
</evidence>
<dbReference type="EMBL" id="CZQD01000046">
    <property type="protein sequence ID" value="CUS57612.1"/>
    <property type="molecule type" value="Genomic_DNA"/>
</dbReference>
<evidence type="ECO:0000256" key="1">
    <source>
        <dbReference type="SAM" id="Phobius"/>
    </source>
</evidence>
<keyword evidence="1" id="KW-0812">Transmembrane</keyword>
<sequence>MNTLEFSVGNAMGHFRKTGGPKGFLWKYALAYALIGIVVQGLSLYLMAPIYGAAFNPIVMEDPDMMDQVMLENMGRVALGYLVSFVFGILMWIMFEAASQRRYMRADGFSLKLGGDEGRLFVVGLFWFGLLILLYIGMFILMMIPMIIGAAAGGDGALAAGAVAVIVMLAYMVFAIWVAVRFSPAAAMTIRDRKIRFGSAWRATKGKVWTLIGSWLILALIMMAIIFVLYLVFAVTAVLALMPVMQSGSDDPAAILAAFASLGFIIPAIFFGLIYMGLAGIMMHVFGGPAALAAKTDPNWTDTAAINETFV</sequence>
<accession>A0A170PUD0</accession>
<keyword evidence="1" id="KW-1133">Transmembrane helix</keyword>
<protein>
    <recommendedName>
        <fullName evidence="3">Glycerophosphoryl diester phosphodiesterase membrane domain-containing protein</fullName>
    </recommendedName>
</protein>
<organism evidence="2">
    <name type="scientific">hydrothermal vent metagenome</name>
    <dbReference type="NCBI Taxonomy" id="652676"/>
    <lineage>
        <taxon>unclassified sequences</taxon>
        <taxon>metagenomes</taxon>
        <taxon>ecological metagenomes</taxon>
    </lineage>
</organism>
<evidence type="ECO:0008006" key="3">
    <source>
        <dbReference type="Google" id="ProtNLM"/>
    </source>
</evidence>
<proteinExistence type="predicted"/>
<dbReference type="AlphaFoldDB" id="A0A170PUD0"/>